<feature type="transmembrane region" description="Helical" evidence="11">
    <location>
        <begin position="347"/>
        <end position="372"/>
    </location>
</feature>
<feature type="transmembrane region" description="Helical" evidence="11">
    <location>
        <begin position="638"/>
        <end position="659"/>
    </location>
</feature>
<dbReference type="InterPro" id="IPR018490">
    <property type="entry name" value="cNMP-bd_dom_sf"/>
</dbReference>
<feature type="domain" description="Cyclic nucleotide-binding" evidence="12">
    <location>
        <begin position="923"/>
        <end position="1013"/>
    </location>
</feature>
<reference evidence="13 14" key="1">
    <citation type="submission" date="2024-01" db="EMBL/GenBank/DDBJ databases">
        <title>The genome of the rayed Mediterranean limpet Patella caerulea (Linnaeus, 1758).</title>
        <authorList>
            <person name="Anh-Thu Weber A."/>
            <person name="Halstead-Nussloch G."/>
        </authorList>
    </citation>
    <scope>NUCLEOTIDE SEQUENCE [LARGE SCALE GENOMIC DNA]</scope>
    <source>
        <strain evidence="13">AATW-2023a</strain>
        <tissue evidence="13">Whole specimen</tissue>
    </source>
</reference>
<evidence type="ECO:0000256" key="3">
    <source>
        <dbReference type="ARBA" id="ARBA00022475"/>
    </source>
</evidence>
<feature type="transmembrane region" description="Helical" evidence="11">
    <location>
        <begin position="425"/>
        <end position="446"/>
    </location>
</feature>
<dbReference type="Gene3D" id="6.10.140.1330">
    <property type="match status" value="1"/>
</dbReference>
<dbReference type="InterPro" id="IPR014710">
    <property type="entry name" value="RmlC-like_jellyroll"/>
</dbReference>
<evidence type="ECO:0000259" key="12">
    <source>
        <dbReference type="PROSITE" id="PS50042"/>
    </source>
</evidence>
<dbReference type="Proteomes" id="UP001347796">
    <property type="component" value="Unassembled WGS sequence"/>
</dbReference>
<feature type="transmembrane region" description="Helical" evidence="11">
    <location>
        <begin position="318"/>
        <end position="335"/>
    </location>
</feature>
<feature type="transmembrane region" description="Helical" evidence="11">
    <location>
        <begin position="280"/>
        <end position="297"/>
    </location>
</feature>
<feature type="transmembrane region" description="Helical" evidence="11">
    <location>
        <begin position="201"/>
        <end position="220"/>
    </location>
</feature>
<feature type="transmembrane region" description="Helical" evidence="11">
    <location>
        <begin position="384"/>
        <end position="405"/>
    </location>
</feature>
<evidence type="ECO:0000313" key="14">
    <source>
        <dbReference type="Proteomes" id="UP001347796"/>
    </source>
</evidence>
<evidence type="ECO:0000256" key="4">
    <source>
        <dbReference type="ARBA" id="ARBA00022692"/>
    </source>
</evidence>
<sequence length="1616" mass="180853">MFRGLFHPTVPKWENKMNVSFSNETKHMKGGHDGPVAAVLFFIFCSCALGALVRQIVQSIPVRLPYTVVLLLMGVLFGLVSKAVPQVHLYATIVETDPHLILHAFLPVLIFESAFALEIHTFKKTFAQVLLLAVPGLALSSFLICIMSRYLFTYEWTWTVGMVFGSILSATDPVAVVAILREVGASKQLSMVIEGESLLNDGAAIVFFNIFLTLCTSEVGLSGGDIALNFVQVAIGGPAFGLVMAKITLFWLSRIFNDGLSEITITLASTYITFYVGEQFLGVSGVLAVVVLGVVMSSKRTSISPEVEEFLHRFWETLAYLANTLIFILVGVVISEKAIFRIHGIDWFYMFALYFGLQVIRGIMIALFSPILRRIGYGLTWQEGIIMTWGGLRGAVGLALGLLVWEEESLDLESIRLKMLIHVSGIVFLTLLVNATTVPHVLKLLGMNDVSPAKRMAMASALRYLEELRQKTFNMLKTDRFLADADWEIVEKSCLINDPYKTTEDEIVLEESMDIRPNAICPDCDACLPSQPTRKELRDMTNEAVLRLLKAEKLSYWRQFEQGMLSREAVRKLQECTEVSADKKGKFIDVEEIKKSWEVPQYLINIKRRLKQIIRVDVVKEPTSKILKTLMHITEAKAFSIIVYCTIALDVINSSLSVVCIYNDPWKEFRHIMNVFNVIMVFIYFLEVIIKLIVQRKQFFRNVWQVLGSLVIIHGTVDIVLQFALAPLEDGTNTVIKTVLVSMIAIRSIRLLRFIEPLLPTLLMEVKNRISLHLSYGYDLGRGFVAGEEEVRKLIDHMVDSKDIAKQLKHHCDSSKLDVIRCLGLLQKQHPDIALSVKTRQAVRSVLNNLRDGIRELHEDGVLIESERDKLQKMVEVQMKLLLSAPPTIPIPAPDKLLNNVTWLQNDQQLIEYFKSRAKLESYNYDEVILKEGDPTQGIYIIVSGLVRLETSFNHTRSSVSVTGMTENKLMDFMTTGNIIGEMGFLTHRTRMASVKCETAVQLLFISSEVMEEAFDEFVEIEPSLEYRLWKVCAARLAVGVLMEQPGYQGLTKEKIKLRLETSYLVSVNESSTFCIDSSMADVVLVHGYAQNAYTREQFVGPCYIPWTVLKLNLQTDKIARPIILVVPSELGQSVPAERRQSFHDVRKEHGPYLSSVNRLCLRHASVHRHDVSSTSEKKPISQRHSMSQYMGRRGSNMDLFNPSHTRLPSINGRKDSLGVGAPLGKRMSTPACIETHQRERLLSTGSDNAFKSPDCKELTPKTSIDNSILDPASVPSNRLNSRRGSDLSHILPTILQEEAEADAGTTVLFQDAKDNRNSVDTAAENQNTSNVKTDTNETIQLKPYNARGLLKFDLNSQSSQLLFQRLRTCDVDGNSDSDSIKDSIGEGRDRNSSSVEDNNEVDSGSNGKTVLSRAVGNCDPGDDYYKSWRIGGRKLSRFFSDTDRDDLLSYSSTDSMEGTDDEVSDDEVHDNLAVVGDDGNIIPSPKKTQFLNNLNSIDTEAYNQRTRKAGIEQAAGSFILQNIESEEEFQNPIANPTPKKSLGTIESNMSLPIRLTPPKSLSSIDSSTPLPNLSPRRSLGSIESSAILSNPTSVEDIKLTLTDEIKDQTIESKQV</sequence>
<feature type="transmembrane region" description="Helical" evidence="11">
    <location>
        <begin position="255"/>
        <end position="274"/>
    </location>
</feature>
<evidence type="ECO:0000256" key="11">
    <source>
        <dbReference type="SAM" id="Phobius"/>
    </source>
</evidence>
<evidence type="ECO:0000256" key="9">
    <source>
        <dbReference type="ARBA" id="ARBA00023201"/>
    </source>
</evidence>
<keyword evidence="9" id="KW-0739">Sodium transport</keyword>
<comment type="caution">
    <text evidence="13">The sequence shown here is derived from an EMBL/GenBank/DDBJ whole genome shotgun (WGS) entry which is preliminary data.</text>
</comment>
<dbReference type="PANTHER" id="PTHR10110:SF86">
    <property type="entry name" value="SODIUM_HYDROGEN EXCHANGER 7"/>
    <property type="match status" value="1"/>
</dbReference>
<dbReference type="Pfam" id="PF00027">
    <property type="entry name" value="cNMP_binding"/>
    <property type="match status" value="1"/>
</dbReference>
<dbReference type="PROSITE" id="PS50042">
    <property type="entry name" value="CNMP_BINDING_3"/>
    <property type="match status" value="1"/>
</dbReference>
<dbReference type="PANTHER" id="PTHR10110">
    <property type="entry name" value="SODIUM/HYDROGEN EXCHANGER"/>
    <property type="match status" value="1"/>
</dbReference>
<feature type="transmembrane region" description="Helical" evidence="11">
    <location>
        <begin position="158"/>
        <end position="180"/>
    </location>
</feature>
<feature type="compositionally biased region" description="Polar residues" evidence="10">
    <location>
        <begin position="1560"/>
        <end position="1572"/>
    </location>
</feature>
<accession>A0AAN8QF28</accession>
<evidence type="ECO:0000256" key="2">
    <source>
        <dbReference type="ARBA" id="ARBA00022448"/>
    </source>
</evidence>
<dbReference type="GO" id="GO:0098719">
    <property type="term" value="P:sodium ion import across plasma membrane"/>
    <property type="evidence" value="ECO:0007669"/>
    <property type="project" value="TreeGrafter"/>
</dbReference>
<dbReference type="CDD" id="cd00038">
    <property type="entry name" value="CAP_ED"/>
    <property type="match status" value="1"/>
</dbReference>
<keyword evidence="7" id="KW-0406">Ion transport</keyword>
<dbReference type="GO" id="GO:0005886">
    <property type="term" value="C:plasma membrane"/>
    <property type="evidence" value="ECO:0007669"/>
    <property type="project" value="UniProtKB-SubCell"/>
</dbReference>
<feature type="transmembrane region" description="Helical" evidence="11">
    <location>
        <begin position="100"/>
        <end position="117"/>
    </location>
</feature>
<evidence type="ECO:0000256" key="8">
    <source>
        <dbReference type="ARBA" id="ARBA00023136"/>
    </source>
</evidence>
<evidence type="ECO:0000256" key="1">
    <source>
        <dbReference type="ARBA" id="ARBA00004651"/>
    </source>
</evidence>
<evidence type="ECO:0000313" key="13">
    <source>
        <dbReference type="EMBL" id="KAK6191721.1"/>
    </source>
</evidence>
<feature type="region of interest" description="Disordered" evidence="10">
    <location>
        <begin position="1554"/>
        <end position="1579"/>
    </location>
</feature>
<keyword evidence="4 11" id="KW-0812">Transmembrane</keyword>
<evidence type="ECO:0000256" key="10">
    <source>
        <dbReference type="SAM" id="MobiDB-lite"/>
    </source>
</evidence>
<keyword evidence="14" id="KW-1185">Reference proteome</keyword>
<proteinExistence type="predicted"/>
<organism evidence="13 14">
    <name type="scientific">Patella caerulea</name>
    <name type="common">Rayed Mediterranean limpet</name>
    <dbReference type="NCBI Taxonomy" id="87958"/>
    <lineage>
        <taxon>Eukaryota</taxon>
        <taxon>Metazoa</taxon>
        <taxon>Spiralia</taxon>
        <taxon>Lophotrochozoa</taxon>
        <taxon>Mollusca</taxon>
        <taxon>Gastropoda</taxon>
        <taxon>Patellogastropoda</taxon>
        <taxon>Patelloidea</taxon>
        <taxon>Patellidae</taxon>
        <taxon>Patella</taxon>
    </lineage>
</organism>
<feature type="transmembrane region" description="Helical" evidence="11">
    <location>
        <begin position="706"/>
        <end position="725"/>
    </location>
</feature>
<comment type="subcellular location">
    <subcellularLocation>
        <location evidence="1">Cell membrane</location>
        <topology evidence="1">Multi-pass membrane protein</topology>
    </subcellularLocation>
</comment>
<dbReference type="InterPro" id="IPR006153">
    <property type="entry name" value="Cation/H_exchanger_TM"/>
</dbReference>
<feature type="region of interest" description="Disordered" evidence="10">
    <location>
        <begin position="1244"/>
        <end position="1285"/>
    </location>
</feature>
<name>A0AAN8QF28_PATCE</name>
<dbReference type="GO" id="GO:0015386">
    <property type="term" value="F:potassium:proton antiporter activity"/>
    <property type="evidence" value="ECO:0007669"/>
    <property type="project" value="TreeGrafter"/>
</dbReference>
<dbReference type="Gene3D" id="1.20.120.350">
    <property type="entry name" value="Voltage-gated potassium channels. Chain C"/>
    <property type="match status" value="1"/>
</dbReference>
<feature type="compositionally biased region" description="Polar residues" evidence="10">
    <location>
        <begin position="1393"/>
        <end position="1410"/>
    </location>
</feature>
<evidence type="ECO:0000256" key="6">
    <source>
        <dbReference type="ARBA" id="ARBA00023053"/>
    </source>
</evidence>
<feature type="compositionally biased region" description="Basic and acidic residues" evidence="10">
    <location>
        <begin position="1379"/>
        <end position="1392"/>
    </location>
</feature>
<dbReference type="EMBL" id="JAZGQO010000002">
    <property type="protein sequence ID" value="KAK6191721.1"/>
    <property type="molecule type" value="Genomic_DNA"/>
</dbReference>
<keyword evidence="8 11" id="KW-0472">Membrane</keyword>
<dbReference type="Pfam" id="PF00999">
    <property type="entry name" value="Na_H_Exchanger"/>
    <property type="match status" value="1"/>
</dbReference>
<dbReference type="SMART" id="SM00100">
    <property type="entry name" value="cNMP"/>
    <property type="match status" value="1"/>
</dbReference>
<keyword evidence="3" id="KW-1003">Cell membrane</keyword>
<gene>
    <name evidence="13" type="ORF">SNE40_003331</name>
</gene>
<dbReference type="GO" id="GO:0015385">
    <property type="term" value="F:sodium:proton antiporter activity"/>
    <property type="evidence" value="ECO:0007669"/>
    <property type="project" value="InterPro"/>
</dbReference>
<dbReference type="GO" id="GO:0051453">
    <property type="term" value="P:regulation of intracellular pH"/>
    <property type="evidence" value="ECO:0007669"/>
    <property type="project" value="TreeGrafter"/>
</dbReference>
<keyword evidence="5 11" id="KW-1133">Transmembrane helix</keyword>
<dbReference type="Gene3D" id="2.60.120.10">
    <property type="entry name" value="Jelly Rolls"/>
    <property type="match status" value="1"/>
</dbReference>
<feature type="region of interest" description="Disordered" evidence="10">
    <location>
        <begin position="1375"/>
        <end position="1417"/>
    </location>
</feature>
<feature type="transmembrane region" description="Helical" evidence="11">
    <location>
        <begin position="64"/>
        <end position="80"/>
    </location>
</feature>
<protein>
    <recommendedName>
        <fullName evidence="12">Cyclic nucleotide-binding domain-containing protein</fullName>
    </recommendedName>
</protein>
<keyword evidence="6" id="KW-0915">Sodium</keyword>
<feature type="transmembrane region" description="Helical" evidence="11">
    <location>
        <begin position="129"/>
        <end position="152"/>
    </location>
</feature>
<feature type="transmembrane region" description="Helical" evidence="11">
    <location>
        <begin position="36"/>
        <end position="57"/>
    </location>
</feature>
<keyword evidence="2" id="KW-0813">Transport</keyword>
<feature type="transmembrane region" description="Helical" evidence="11">
    <location>
        <begin position="671"/>
        <end position="694"/>
    </location>
</feature>
<dbReference type="InterPro" id="IPR027359">
    <property type="entry name" value="Volt_channel_dom_sf"/>
</dbReference>
<feature type="transmembrane region" description="Helical" evidence="11">
    <location>
        <begin position="226"/>
        <end position="243"/>
    </location>
</feature>
<evidence type="ECO:0000256" key="5">
    <source>
        <dbReference type="ARBA" id="ARBA00022989"/>
    </source>
</evidence>
<evidence type="ECO:0000256" key="7">
    <source>
        <dbReference type="ARBA" id="ARBA00023065"/>
    </source>
</evidence>
<dbReference type="InterPro" id="IPR018422">
    <property type="entry name" value="Cation/H_exchanger_CPA1"/>
</dbReference>
<dbReference type="SUPFAM" id="SSF51206">
    <property type="entry name" value="cAMP-binding domain-like"/>
    <property type="match status" value="1"/>
</dbReference>
<dbReference type="InterPro" id="IPR000595">
    <property type="entry name" value="cNMP-bd_dom"/>
</dbReference>